<sequence length="195" mass="21992">METAAVVVTDAPPPPAPRSPPGYPDLCGRHRLQVEVQILNREIGFLEEELQSLEGLQSVSGCCKEVNEYVGSQPDPLIPLTKKRRKSCCIWRWLWAKLCFNISWICCCCGCPCRQRRPICTCKHLKNCCCCRRCRCHCCRCGCPNRNCSKATCCRPRCRLRNLSCPECSCGCVWSCSKFTEICLCPKCSSTCCMS</sequence>
<dbReference type="InterPro" id="IPR055305">
    <property type="entry name" value="GG3-like"/>
</dbReference>
<dbReference type="GeneID" id="105056722"/>
<evidence type="ECO:0000256" key="1">
    <source>
        <dbReference type="SAM" id="Coils"/>
    </source>
</evidence>
<dbReference type="InterPro" id="IPR015898">
    <property type="entry name" value="G-protein_gamma-like_dom"/>
</dbReference>
<gene>
    <name evidence="4" type="primary">LOC105056722</name>
</gene>
<dbReference type="InParanoid" id="A0A6I9S400"/>
<reference evidence="4" key="1">
    <citation type="submission" date="2025-08" db="UniProtKB">
        <authorList>
            <consortium name="RefSeq"/>
        </authorList>
    </citation>
    <scope>IDENTIFICATION</scope>
</reference>
<feature type="coiled-coil region" evidence="1">
    <location>
        <begin position="29"/>
        <end position="56"/>
    </location>
</feature>
<dbReference type="SMART" id="SM01224">
    <property type="entry name" value="G_gamma"/>
    <property type="match status" value="1"/>
</dbReference>
<dbReference type="Proteomes" id="UP000504607">
    <property type="component" value="Chromosome 13"/>
</dbReference>
<evidence type="ECO:0000313" key="3">
    <source>
        <dbReference type="Proteomes" id="UP000504607"/>
    </source>
</evidence>
<dbReference type="OrthoDB" id="1936517at2759"/>
<feature type="domain" description="G protein gamma" evidence="2">
    <location>
        <begin position="32"/>
        <end position="91"/>
    </location>
</feature>
<dbReference type="PANTHER" id="PTHR32378">
    <property type="entry name" value="GUANINE NUCLEOTIDE-BINDING PROTEIN SUBUNIT GAMMA 3"/>
    <property type="match status" value="1"/>
</dbReference>
<evidence type="ECO:0000259" key="2">
    <source>
        <dbReference type="SMART" id="SM01224"/>
    </source>
</evidence>
<evidence type="ECO:0000313" key="4">
    <source>
        <dbReference type="RefSeq" id="XP_010937332.1"/>
    </source>
</evidence>
<name>A0A6I9S400_ELAGV</name>
<organism evidence="3 4">
    <name type="scientific">Elaeis guineensis var. tenera</name>
    <name type="common">Oil palm</name>
    <dbReference type="NCBI Taxonomy" id="51953"/>
    <lineage>
        <taxon>Eukaryota</taxon>
        <taxon>Viridiplantae</taxon>
        <taxon>Streptophyta</taxon>
        <taxon>Embryophyta</taxon>
        <taxon>Tracheophyta</taxon>
        <taxon>Spermatophyta</taxon>
        <taxon>Magnoliopsida</taxon>
        <taxon>Liliopsida</taxon>
        <taxon>Arecaceae</taxon>
        <taxon>Arecoideae</taxon>
        <taxon>Cocoseae</taxon>
        <taxon>Elaeidinae</taxon>
        <taxon>Elaeis</taxon>
    </lineage>
</organism>
<dbReference type="RefSeq" id="XP_010937332.1">
    <property type="nucleotide sequence ID" value="XM_010939030.3"/>
</dbReference>
<accession>A0A6I9S400</accession>
<dbReference type="KEGG" id="egu:105056722"/>
<protein>
    <submittedName>
        <fullName evidence="4">Guanine nucleotide-binding protein subunit gamma 3</fullName>
    </submittedName>
</protein>
<proteinExistence type="predicted"/>
<keyword evidence="3" id="KW-1185">Reference proteome</keyword>
<keyword evidence="1" id="KW-0175">Coiled coil</keyword>
<dbReference type="PANTHER" id="PTHR32378:SF10">
    <property type="entry name" value="GUANINE NUCLEOTIDE-BINDING PROTEIN SUBUNIT GAMMA 3"/>
    <property type="match status" value="1"/>
</dbReference>
<dbReference type="AlphaFoldDB" id="A0A6I9S400"/>